<dbReference type="Proteomes" id="UP000581189">
    <property type="component" value="Unassembled WGS sequence"/>
</dbReference>
<dbReference type="RefSeq" id="WP_182832582.1">
    <property type="nucleotide sequence ID" value="NZ_JACJFN010000001.1"/>
</dbReference>
<dbReference type="EMBL" id="JACJFN010000001">
    <property type="protein sequence ID" value="MBB1518556.1"/>
    <property type="molecule type" value="Genomic_DNA"/>
</dbReference>
<organism evidence="2 3">
    <name type="scientific">Aquipseudomonas guryensis</name>
    <dbReference type="NCBI Taxonomy" id="2759165"/>
    <lineage>
        <taxon>Bacteria</taxon>
        <taxon>Pseudomonadati</taxon>
        <taxon>Pseudomonadota</taxon>
        <taxon>Gammaproteobacteria</taxon>
        <taxon>Pseudomonadales</taxon>
        <taxon>Pseudomonadaceae</taxon>
        <taxon>Aquipseudomonas</taxon>
    </lineage>
</organism>
<comment type="caution">
    <text evidence="2">The sequence shown here is derived from an EMBL/GenBank/DDBJ whole genome shotgun (WGS) entry which is preliminary data.</text>
</comment>
<keyword evidence="1" id="KW-0472">Membrane</keyword>
<protein>
    <submittedName>
        <fullName evidence="2">Uncharacterized protein</fullName>
    </submittedName>
</protein>
<proteinExistence type="predicted"/>
<evidence type="ECO:0000313" key="2">
    <source>
        <dbReference type="EMBL" id="MBB1518556.1"/>
    </source>
</evidence>
<name>A0A7W4D9M1_9GAMM</name>
<dbReference type="AlphaFoldDB" id="A0A7W4D9M1"/>
<keyword evidence="3" id="KW-1185">Reference proteome</keyword>
<sequence>MLKEEINSKGYGKLRKYFVRFFTIFVLLSTPLVANAGVRQIIYGDINRNDTSDEVKVTDTEGDFYLLDIIIDGVEKIKITSLIPAKKNKPTGGIEVFRGLGIANNNLIMNLYTCAPSMPVCYDRHLFFEYRGKALSLVREQTTAFSGTLAVLNVNYPSDIDTSSISYQYFLEKDEPSLDQFNKKYGSCISSLGGDSVLKIIEELESAQPNQWIYEPGCITPSLIFDLQNQKMISKQSSFRYLESIDK</sequence>
<evidence type="ECO:0000313" key="3">
    <source>
        <dbReference type="Proteomes" id="UP000581189"/>
    </source>
</evidence>
<reference evidence="2 3" key="1">
    <citation type="submission" date="2020-08" db="EMBL/GenBank/DDBJ databases">
        <authorList>
            <person name="Kim C.M."/>
        </authorList>
    </citation>
    <scope>NUCLEOTIDE SEQUENCE [LARGE SCALE GENOMIC DNA]</scope>
    <source>
        <strain evidence="2 3">SR9</strain>
    </source>
</reference>
<gene>
    <name evidence="2" type="ORF">H3H45_04845</name>
</gene>
<accession>A0A7W4D9M1</accession>
<feature type="transmembrane region" description="Helical" evidence="1">
    <location>
        <begin position="21"/>
        <end position="42"/>
    </location>
</feature>
<keyword evidence="1" id="KW-1133">Transmembrane helix</keyword>
<keyword evidence="1" id="KW-0812">Transmembrane</keyword>
<evidence type="ECO:0000256" key="1">
    <source>
        <dbReference type="SAM" id="Phobius"/>
    </source>
</evidence>